<accession>A0ACD1A9R8</accession>
<dbReference type="EC" id="2.7.4.25" evidence="1"/>
<reference evidence="1" key="1">
    <citation type="submission" date="2019-08" db="EMBL/GenBank/DDBJ databases">
        <title>Genome sequence of Clostridiales bacterium MT110.</title>
        <authorList>
            <person name="Cao J."/>
        </authorList>
    </citation>
    <scope>NUCLEOTIDE SEQUENCE</scope>
    <source>
        <strain evidence="1">MT110</strain>
    </source>
</reference>
<keyword evidence="1" id="KW-0418">Kinase</keyword>
<proteinExistence type="predicted"/>
<dbReference type="EMBL" id="CP042469">
    <property type="protein sequence ID" value="QOX63169.1"/>
    <property type="molecule type" value="Genomic_DNA"/>
</dbReference>
<gene>
    <name evidence="1" type="ORF">FRZ06_07320</name>
</gene>
<keyword evidence="1" id="KW-0808">Transferase</keyword>
<dbReference type="Proteomes" id="UP000594014">
    <property type="component" value="Chromosome"/>
</dbReference>
<name>A0ACD1A9R8_9FIRM</name>
<keyword evidence="2" id="KW-1185">Reference proteome</keyword>
<evidence type="ECO:0000313" key="1">
    <source>
        <dbReference type="EMBL" id="QOX63169.1"/>
    </source>
</evidence>
<sequence>MTDKIRIAIDGPSGAGKSTIAKNVARILRMDYIDTGAMYRAIGYKMLKNNISIDNLETLRHMLGDTEIDFSDGNIILDGEVINERIRTPEISKIASDTSAISEVREKLVALQRNMAQRKSVVMDGRDIGTNVLKDAEFKFYVTASTAERARRRWLELTEKGEAIDLKQVEADIIQRDHNDSTRKLNPLRKAEDAVELDTTGLTIEEVTQRILEVIKWQS</sequence>
<organism evidence="1 2">
    <name type="scientific">Anoxybacterium hadale</name>
    <dbReference type="NCBI Taxonomy" id="3408580"/>
    <lineage>
        <taxon>Bacteria</taxon>
        <taxon>Bacillati</taxon>
        <taxon>Bacillota</taxon>
        <taxon>Clostridia</taxon>
        <taxon>Peptostreptococcales</taxon>
        <taxon>Anaerovoracaceae</taxon>
        <taxon>Anoxybacterium</taxon>
    </lineage>
</organism>
<evidence type="ECO:0000313" key="2">
    <source>
        <dbReference type="Proteomes" id="UP000594014"/>
    </source>
</evidence>
<protein>
    <submittedName>
        <fullName evidence="1">(D)CMP kinase</fullName>
        <ecNumber evidence="1">2.7.4.25</ecNumber>
    </submittedName>
</protein>